<evidence type="ECO:0000313" key="3">
    <source>
        <dbReference type="EMBL" id="GAA5503173.1"/>
    </source>
</evidence>
<evidence type="ECO:0000259" key="1">
    <source>
        <dbReference type="Pfam" id="PF13280"/>
    </source>
</evidence>
<accession>A0ABP9VD57</accession>
<gene>
    <name evidence="3" type="ORF">Dxin01_02922</name>
</gene>
<dbReference type="InterPro" id="IPR051534">
    <property type="entry name" value="CBASS_pafABC_assoc_protein"/>
</dbReference>
<feature type="domain" description="WCX" evidence="2">
    <location>
        <begin position="252"/>
        <end position="332"/>
    </location>
</feature>
<evidence type="ECO:0000259" key="2">
    <source>
        <dbReference type="Pfam" id="PF25583"/>
    </source>
</evidence>
<dbReference type="InterPro" id="IPR057727">
    <property type="entry name" value="WCX_dom"/>
</dbReference>
<dbReference type="PANTHER" id="PTHR34580:SF1">
    <property type="entry name" value="PROTEIN PAFC"/>
    <property type="match status" value="1"/>
</dbReference>
<dbReference type="EMBL" id="BAABRN010000040">
    <property type="protein sequence ID" value="GAA5503173.1"/>
    <property type="molecule type" value="Genomic_DNA"/>
</dbReference>
<name>A0ABP9VD57_9DEIO</name>
<keyword evidence="4" id="KW-1185">Reference proteome</keyword>
<organism evidence="3 4">
    <name type="scientific">Deinococcus xinjiangensis</name>
    <dbReference type="NCBI Taxonomy" id="457454"/>
    <lineage>
        <taxon>Bacteria</taxon>
        <taxon>Thermotogati</taxon>
        <taxon>Deinococcota</taxon>
        <taxon>Deinococci</taxon>
        <taxon>Deinococcales</taxon>
        <taxon>Deinococcaceae</taxon>
        <taxon>Deinococcus</taxon>
    </lineage>
</organism>
<feature type="domain" description="WYL" evidence="1">
    <location>
        <begin position="148"/>
        <end position="219"/>
    </location>
</feature>
<dbReference type="PANTHER" id="PTHR34580">
    <property type="match status" value="1"/>
</dbReference>
<dbReference type="Pfam" id="PF13280">
    <property type="entry name" value="WYL"/>
    <property type="match status" value="1"/>
</dbReference>
<dbReference type="Pfam" id="PF25583">
    <property type="entry name" value="WCX"/>
    <property type="match status" value="1"/>
</dbReference>
<sequence length="348" mass="39753">MPRDQYSQAQRLFLISALLREQTSTVKQIAQHLYPDIGPYTDEWKNIERALQRDLLALKQLEPCFRKIEKRPPRYVIDTQRTTLSPTQLLIFHAAARLTYHRAAGQATSHREALDRLSGWLPLHLQPVVRRSYADVGQKRRSDEDLNFELAATAWVERHPLRFTYRKPNGSGQLRSNTLEIYLIETDPTNLDLYAIGRESSFHDKIRTFKLSRMKHVQILRDQEYDIPESFQPRAFLKSAWGIVGAQGQGVEQIRLRFRADAAYRILEGGYPNLGEPQVNGDGSIETVLAAPLDGSGLPREVLPWIYSFGPRVEVLGPAHIRKHWLGELREATAQASVGDAQVWEGKA</sequence>
<comment type="caution">
    <text evidence="3">The sequence shown here is derived from an EMBL/GenBank/DDBJ whole genome shotgun (WGS) entry which is preliminary data.</text>
</comment>
<reference evidence="3 4" key="1">
    <citation type="submission" date="2024-02" db="EMBL/GenBank/DDBJ databases">
        <title>Deinococcus xinjiangensis NBRC 107630.</title>
        <authorList>
            <person name="Ichikawa N."/>
            <person name="Katano-Makiyama Y."/>
            <person name="Hidaka K."/>
        </authorList>
    </citation>
    <scope>NUCLEOTIDE SEQUENCE [LARGE SCALE GENOMIC DNA]</scope>
    <source>
        <strain evidence="3 4">NBRC 107630</strain>
    </source>
</reference>
<evidence type="ECO:0000313" key="4">
    <source>
        <dbReference type="Proteomes" id="UP001458946"/>
    </source>
</evidence>
<dbReference type="RefSeq" id="WP_353543145.1">
    <property type="nucleotide sequence ID" value="NZ_BAABRN010000040.1"/>
</dbReference>
<protein>
    <recommendedName>
        <fullName evidence="5">WYL domain-containing protein</fullName>
    </recommendedName>
</protein>
<evidence type="ECO:0008006" key="5">
    <source>
        <dbReference type="Google" id="ProtNLM"/>
    </source>
</evidence>
<dbReference type="InterPro" id="IPR026881">
    <property type="entry name" value="WYL_dom"/>
</dbReference>
<dbReference type="Proteomes" id="UP001458946">
    <property type="component" value="Unassembled WGS sequence"/>
</dbReference>
<proteinExistence type="predicted"/>